<dbReference type="InParanoid" id="K1QEH2"/>
<dbReference type="EMBL" id="JH818249">
    <property type="protein sequence ID" value="EKC35307.1"/>
    <property type="molecule type" value="Genomic_DNA"/>
</dbReference>
<evidence type="ECO:0000313" key="1">
    <source>
        <dbReference type="EMBL" id="EKC35307.1"/>
    </source>
</evidence>
<name>K1QEH2_MAGGI</name>
<gene>
    <name evidence="1" type="ORF">CGI_10017992</name>
</gene>
<dbReference type="HOGENOM" id="CLU_1031544_0_0_1"/>
<organism evidence="1">
    <name type="scientific">Magallana gigas</name>
    <name type="common">Pacific oyster</name>
    <name type="synonym">Crassostrea gigas</name>
    <dbReference type="NCBI Taxonomy" id="29159"/>
    <lineage>
        <taxon>Eukaryota</taxon>
        <taxon>Metazoa</taxon>
        <taxon>Spiralia</taxon>
        <taxon>Lophotrochozoa</taxon>
        <taxon>Mollusca</taxon>
        <taxon>Bivalvia</taxon>
        <taxon>Autobranchia</taxon>
        <taxon>Pteriomorphia</taxon>
        <taxon>Ostreida</taxon>
        <taxon>Ostreoidea</taxon>
        <taxon>Ostreidae</taxon>
        <taxon>Magallana</taxon>
    </lineage>
</organism>
<accession>K1QEH2</accession>
<sequence length="270" mass="30024">MSLSQDTPSCNCKDDFGMAFCYNVRACPEFVTIAQVECAIKEIIVKTNTSLDQVLIHGQCTNISAYKRFCMQAIKEIKMQATSESFLCAVNEAFDMALSGSIVIGGLVLVAVLRCLLRRYSNFIVVRERRQAGAASLSNPQLMPGRAAEQRREALKQLFRTAEPAEDIPPIPMEELVRRIKKEPVTPARAQSMPVLTPTKKFATQGDLLLSKGIEVHHRQAELSRLVDKNRATIPVCESCTIWIQEVDENSFDEPRSVSSNILGYNPKSG</sequence>
<proteinExistence type="predicted"/>
<dbReference type="AlphaFoldDB" id="K1QEH2"/>
<reference evidence="1" key="1">
    <citation type="journal article" date="2012" name="Nature">
        <title>The oyster genome reveals stress adaptation and complexity of shell formation.</title>
        <authorList>
            <person name="Zhang G."/>
            <person name="Fang X."/>
            <person name="Guo X."/>
            <person name="Li L."/>
            <person name="Luo R."/>
            <person name="Xu F."/>
            <person name="Yang P."/>
            <person name="Zhang L."/>
            <person name="Wang X."/>
            <person name="Qi H."/>
            <person name="Xiong Z."/>
            <person name="Que H."/>
            <person name="Xie Y."/>
            <person name="Holland P.W."/>
            <person name="Paps J."/>
            <person name="Zhu Y."/>
            <person name="Wu F."/>
            <person name="Chen Y."/>
            <person name="Wang J."/>
            <person name="Peng C."/>
            <person name="Meng J."/>
            <person name="Yang L."/>
            <person name="Liu J."/>
            <person name="Wen B."/>
            <person name="Zhang N."/>
            <person name="Huang Z."/>
            <person name="Zhu Q."/>
            <person name="Feng Y."/>
            <person name="Mount A."/>
            <person name="Hedgecock D."/>
            <person name="Xu Z."/>
            <person name="Liu Y."/>
            <person name="Domazet-Loso T."/>
            <person name="Du Y."/>
            <person name="Sun X."/>
            <person name="Zhang S."/>
            <person name="Liu B."/>
            <person name="Cheng P."/>
            <person name="Jiang X."/>
            <person name="Li J."/>
            <person name="Fan D."/>
            <person name="Wang W."/>
            <person name="Fu W."/>
            <person name="Wang T."/>
            <person name="Wang B."/>
            <person name="Zhang J."/>
            <person name="Peng Z."/>
            <person name="Li Y."/>
            <person name="Li N."/>
            <person name="Wang J."/>
            <person name="Chen M."/>
            <person name="He Y."/>
            <person name="Tan F."/>
            <person name="Song X."/>
            <person name="Zheng Q."/>
            <person name="Huang R."/>
            <person name="Yang H."/>
            <person name="Du X."/>
            <person name="Chen L."/>
            <person name="Yang M."/>
            <person name="Gaffney P.M."/>
            <person name="Wang S."/>
            <person name="Luo L."/>
            <person name="She Z."/>
            <person name="Ming Y."/>
            <person name="Huang W."/>
            <person name="Zhang S."/>
            <person name="Huang B."/>
            <person name="Zhang Y."/>
            <person name="Qu T."/>
            <person name="Ni P."/>
            <person name="Miao G."/>
            <person name="Wang J."/>
            <person name="Wang Q."/>
            <person name="Steinberg C.E."/>
            <person name="Wang H."/>
            <person name="Li N."/>
            <person name="Qian L."/>
            <person name="Zhang G."/>
            <person name="Li Y."/>
            <person name="Yang H."/>
            <person name="Liu X."/>
            <person name="Wang J."/>
            <person name="Yin Y."/>
            <person name="Wang J."/>
        </authorList>
    </citation>
    <scope>NUCLEOTIDE SEQUENCE [LARGE SCALE GENOMIC DNA]</scope>
    <source>
        <strain evidence="1">05x7-T-G4-1.051#20</strain>
    </source>
</reference>
<protein>
    <submittedName>
        <fullName evidence="1">Uncharacterized protein</fullName>
    </submittedName>
</protein>